<name>A0AB39BII1_9MICO</name>
<dbReference type="PROSITE" id="PS51464">
    <property type="entry name" value="SIS"/>
    <property type="match status" value="1"/>
</dbReference>
<accession>A0AB39BII1</accession>
<dbReference type="GO" id="GO:0016787">
    <property type="term" value="F:hydrolase activity"/>
    <property type="evidence" value="ECO:0007669"/>
    <property type="project" value="UniProtKB-KW"/>
</dbReference>
<dbReference type="SUPFAM" id="SSF53697">
    <property type="entry name" value="SIS domain"/>
    <property type="match status" value="1"/>
</dbReference>
<evidence type="ECO:0000259" key="1">
    <source>
        <dbReference type="PROSITE" id="PS51464"/>
    </source>
</evidence>
<dbReference type="Gene3D" id="3.40.50.10490">
    <property type="entry name" value="Glucose-6-phosphate isomerase like protein, domain 1"/>
    <property type="match status" value="2"/>
</dbReference>
<dbReference type="EC" id="3.5.-.-" evidence="2"/>
<organism evidence="2">
    <name type="scientific">Herbiconiux sp. A18JL235</name>
    <dbReference type="NCBI Taxonomy" id="3152363"/>
    <lineage>
        <taxon>Bacteria</taxon>
        <taxon>Bacillati</taxon>
        <taxon>Actinomycetota</taxon>
        <taxon>Actinomycetes</taxon>
        <taxon>Micrococcales</taxon>
        <taxon>Microbacteriaceae</taxon>
        <taxon>Herbiconiux</taxon>
    </lineage>
</organism>
<proteinExistence type="predicted"/>
<dbReference type="InterPro" id="IPR024713">
    <property type="entry name" value="Fructosamine_deglycase_FrlB"/>
</dbReference>
<dbReference type="GO" id="GO:0006047">
    <property type="term" value="P:UDP-N-acetylglucosamine metabolic process"/>
    <property type="evidence" value="ECO:0007669"/>
    <property type="project" value="TreeGrafter"/>
</dbReference>
<dbReference type="PIRSF" id="PIRSF009290">
    <property type="entry name" value="FrlB"/>
    <property type="match status" value="1"/>
</dbReference>
<gene>
    <name evidence="2" type="ORF">ABFY20_03670</name>
</gene>
<dbReference type="InterPro" id="IPR046348">
    <property type="entry name" value="SIS_dom_sf"/>
</dbReference>
<dbReference type="PANTHER" id="PTHR10937:SF14">
    <property type="entry name" value="FRUCTOSELYSINE 6-PHOSPHATE DEGLYCASE"/>
    <property type="match status" value="1"/>
</dbReference>
<dbReference type="GO" id="GO:0006487">
    <property type="term" value="P:protein N-linked glycosylation"/>
    <property type="evidence" value="ECO:0007669"/>
    <property type="project" value="TreeGrafter"/>
</dbReference>
<dbReference type="EMBL" id="CP162511">
    <property type="protein sequence ID" value="XDI06206.1"/>
    <property type="molecule type" value="Genomic_DNA"/>
</dbReference>
<dbReference type="GO" id="GO:0006002">
    <property type="term" value="P:fructose 6-phosphate metabolic process"/>
    <property type="evidence" value="ECO:0007669"/>
    <property type="project" value="TreeGrafter"/>
</dbReference>
<dbReference type="RefSeq" id="WP_368498595.1">
    <property type="nucleotide sequence ID" value="NZ_CP162511.1"/>
</dbReference>
<dbReference type="CDD" id="cd05710">
    <property type="entry name" value="SIS_1"/>
    <property type="match status" value="1"/>
</dbReference>
<protein>
    <submittedName>
        <fullName evidence="2">SIS domain-containing protein</fullName>
        <ecNumber evidence="2">3.5.-.-</ecNumber>
    </submittedName>
</protein>
<dbReference type="AlphaFoldDB" id="A0AB39BII1"/>
<feature type="domain" description="SIS" evidence="1">
    <location>
        <begin position="27"/>
        <end position="162"/>
    </location>
</feature>
<dbReference type="PANTHER" id="PTHR10937">
    <property type="entry name" value="GLUCOSAMINE--FRUCTOSE-6-PHOSPHATE AMINOTRANSFERASE, ISOMERIZING"/>
    <property type="match status" value="1"/>
</dbReference>
<dbReference type="InterPro" id="IPR001347">
    <property type="entry name" value="SIS_dom"/>
</dbReference>
<dbReference type="InterPro" id="IPR035488">
    <property type="entry name" value="FrlB_SIS"/>
</dbReference>
<dbReference type="GO" id="GO:0097367">
    <property type="term" value="F:carbohydrate derivative binding"/>
    <property type="evidence" value="ECO:0007669"/>
    <property type="project" value="InterPro"/>
</dbReference>
<evidence type="ECO:0000313" key="2">
    <source>
        <dbReference type="EMBL" id="XDI06206.1"/>
    </source>
</evidence>
<sequence>MLNFDEARFIRIQSGALALAGPLDTLVGELLDGGAKNVFFLGAGGAGVLMQPAAQLINRNADFPAYLENAAEIMAVGSSNLGAGSIVVVPSLSGTTKEAVEVVEFAKAQGAVTIALVGHDDTPVARAADHTFVNFAADDTSSESFYLQSLVLALSIIRRRGDFVEYEQTLAELDLLPALLVETKRSFEDRAARLAESTKDVGYHIFTGAGEAWTEAWYFATCILEEMQWVRTRPVHASDFFHGTLELVEKGVSVFLLKGEDASRPLADRVESFAPTVTDSLTVIDSAEFELPGVSSRVRGLISHVVLATVLERYSAHLEIARDHPLTTRRYYRRLDY</sequence>
<reference evidence="2" key="1">
    <citation type="submission" date="2024-05" db="EMBL/GenBank/DDBJ databases">
        <title>Herbiconiux sp. A18JL235.</title>
        <authorList>
            <person name="Zhang G."/>
        </authorList>
    </citation>
    <scope>NUCLEOTIDE SEQUENCE</scope>
    <source>
        <strain evidence="2">A18JL235</strain>
    </source>
</reference>
<dbReference type="GO" id="GO:0004360">
    <property type="term" value="F:glutamine-fructose-6-phosphate transaminase (isomerizing) activity"/>
    <property type="evidence" value="ECO:0007669"/>
    <property type="project" value="TreeGrafter"/>
</dbReference>
<dbReference type="Pfam" id="PF01380">
    <property type="entry name" value="SIS"/>
    <property type="match status" value="1"/>
</dbReference>
<keyword evidence="2" id="KW-0378">Hydrolase</keyword>